<dbReference type="FunCoup" id="A0A6P4A9I4">
    <property type="interactions" value="258"/>
</dbReference>
<reference evidence="3" key="1">
    <citation type="submission" date="2025-08" db="UniProtKB">
        <authorList>
            <consortium name="RefSeq"/>
        </authorList>
    </citation>
    <scope>IDENTIFICATION</scope>
    <source>
        <tissue evidence="3">Seedling</tissue>
    </source>
</reference>
<dbReference type="PROSITE" id="PS50181">
    <property type="entry name" value="FBOX"/>
    <property type="match status" value="1"/>
</dbReference>
<evidence type="ECO:0000259" key="1">
    <source>
        <dbReference type="PROSITE" id="PS50181"/>
    </source>
</evidence>
<dbReference type="InterPro" id="IPR039588">
    <property type="entry name" value="FBXO4"/>
</dbReference>
<dbReference type="GO" id="GO:0000209">
    <property type="term" value="P:protein polyubiquitination"/>
    <property type="evidence" value="ECO:0007669"/>
    <property type="project" value="TreeGrafter"/>
</dbReference>
<dbReference type="KEGG" id="zju:107426912"/>
<evidence type="ECO:0000313" key="3">
    <source>
        <dbReference type="RefSeq" id="XP_015892706.3"/>
    </source>
</evidence>
<dbReference type="GeneID" id="107426912"/>
<dbReference type="SUPFAM" id="SSF81383">
    <property type="entry name" value="F-box domain"/>
    <property type="match status" value="1"/>
</dbReference>
<dbReference type="RefSeq" id="XP_015892706.3">
    <property type="nucleotide sequence ID" value="XM_016037220.4"/>
</dbReference>
<dbReference type="PANTHER" id="PTHR16008:SF4">
    <property type="entry name" value="F-BOX ONLY PROTEIN 4"/>
    <property type="match status" value="1"/>
</dbReference>
<name>A0A6P4A9I4_ZIZJJ</name>
<sequence length="247" mass="28115">MKHLECSQSSLPDDIALKIASLLEVSDLCALGSCSRFWRGIYGSDCLWKSLTRERWPFSDLSQGSSSSSSTSIEIPISKGWKSYYIKKHNEMADRVAEVVEFVRRSPTSESIQVGDYLRAIDNLHSMQLGFKDVQLNFFNPKLNALLNLVGLHYCIKWLQVQAEKVLEALECSKISDRQVSVRWWKVGRRFYGFRMRDESHCCRVSLADLATERGDEVLGVLHRGAIHEVLQVQISVADCSCSPWFC</sequence>
<feature type="domain" description="F-box" evidence="1">
    <location>
        <begin position="5"/>
        <end position="51"/>
    </location>
</feature>
<dbReference type="InterPro" id="IPR036047">
    <property type="entry name" value="F-box-like_dom_sf"/>
</dbReference>
<dbReference type="Gene3D" id="1.20.1280.50">
    <property type="match status" value="1"/>
</dbReference>
<accession>A0A6P4A9I4</accession>
<dbReference type="AlphaFoldDB" id="A0A6P4A9I4"/>
<dbReference type="GO" id="GO:0019005">
    <property type="term" value="C:SCF ubiquitin ligase complex"/>
    <property type="evidence" value="ECO:0007669"/>
    <property type="project" value="TreeGrafter"/>
</dbReference>
<evidence type="ECO:0000313" key="2">
    <source>
        <dbReference type="Proteomes" id="UP001652623"/>
    </source>
</evidence>
<dbReference type="InParanoid" id="A0A6P4A9I4"/>
<dbReference type="InterPro" id="IPR001810">
    <property type="entry name" value="F-box_dom"/>
</dbReference>
<organism evidence="2 3">
    <name type="scientific">Ziziphus jujuba</name>
    <name type="common">Chinese jujube</name>
    <name type="synonym">Ziziphus sativa</name>
    <dbReference type="NCBI Taxonomy" id="326968"/>
    <lineage>
        <taxon>Eukaryota</taxon>
        <taxon>Viridiplantae</taxon>
        <taxon>Streptophyta</taxon>
        <taxon>Embryophyta</taxon>
        <taxon>Tracheophyta</taxon>
        <taxon>Spermatophyta</taxon>
        <taxon>Magnoliopsida</taxon>
        <taxon>eudicotyledons</taxon>
        <taxon>Gunneridae</taxon>
        <taxon>Pentapetalae</taxon>
        <taxon>rosids</taxon>
        <taxon>fabids</taxon>
        <taxon>Rosales</taxon>
        <taxon>Rhamnaceae</taxon>
        <taxon>Paliureae</taxon>
        <taxon>Ziziphus</taxon>
    </lineage>
</organism>
<proteinExistence type="predicted"/>
<gene>
    <name evidence="3" type="primary">LOC107426912</name>
</gene>
<keyword evidence="2" id="KW-1185">Reference proteome</keyword>
<dbReference type="CDD" id="cd09917">
    <property type="entry name" value="F-box_SF"/>
    <property type="match status" value="1"/>
</dbReference>
<protein>
    <submittedName>
        <fullName evidence="3">Uncharacterized protein LOC107426912</fullName>
    </submittedName>
</protein>
<dbReference type="Pfam" id="PF12937">
    <property type="entry name" value="F-box-like"/>
    <property type="match status" value="1"/>
</dbReference>
<dbReference type="PANTHER" id="PTHR16008">
    <property type="entry name" value="F-BOX ONLY PROTEIN 4"/>
    <property type="match status" value="1"/>
</dbReference>
<dbReference type="SMART" id="SM00256">
    <property type="entry name" value="FBOX"/>
    <property type="match status" value="1"/>
</dbReference>
<dbReference type="Proteomes" id="UP001652623">
    <property type="component" value="Chromosome 11"/>
</dbReference>
<dbReference type="GO" id="GO:0031146">
    <property type="term" value="P:SCF-dependent proteasomal ubiquitin-dependent protein catabolic process"/>
    <property type="evidence" value="ECO:0007669"/>
    <property type="project" value="InterPro"/>
</dbReference>